<dbReference type="InterPro" id="IPR014710">
    <property type="entry name" value="RmlC-like_jellyroll"/>
</dbReference>
<dbReference type="InterPro" id="IPR037923">
    <property type="entry name" value="HTH-like"/>
</dbReference>
<dbReference type="InterPro" id="IPR018062">
    <property type="entry name" value="HTH_AraC-typ_CS"/>
</dbReference>
<dbReference type="InterPro" id="IPR018060">
    <property type="entry name" value="HTH_AraC"/>
</dbReference>
<dbReference type="PROSITE" id="PS01124">
    <property type="entry name" value="HTH_ARAC_FAMILY_2"/>
    <property type="match status" value="1"/>
</dbReference>
<dbReference type="Proteomes" id="UP001057868">
    <property type="component" value="Unassembled WGS sequence"/>
</dbReference>
<dbReference type="PANTHER" id="PTHR43280:SF31">
    <property type="entry name" value="TRANSCRIPTIONAL REGULATORY PROTEIN"/>
    <property type="match status" value="1"/>
</dbReference>
<evidence type="ECO:0000313" key="5">
    <source>
        <dbReference type="EMBL" id="GKU23731.1"/>
    </source>
</evidence>
<dbReference type="GO" id="GO:0003700">
    <property type="term" value="F:DNA-binding transcription factor activity"/>
    <property type="evidence" value="ECO:0007669"/>
    <property type="project" value="InterPro"/>
</dbReference>
<dbReference type="SMART" id="SM00342">
    <property type="entry name" value="HTH_ARAC"/>
    <property type="match status" value="1"/>
</dbReference>
<gene>
    <name evidence="5" type="ORF">CFOLD11_05570</name>
</gene>
<dbReference type="PROSITE" id="PS00041">
    <property type="entry name" value="HTH_ARAC_FAMILY_1"/>
    <property type="match status" value="1"/>
</dbReference>
<dbReference type="SUPFAM" id="SSF51215">
    <property type="entry name" value="Regulatory protein AraC"/>
    <property type="match status" value="1"/>
</dbReference>
<keyword evidence="6" id="KW-1185">Reference proteome</keyword>
<dbReference type="Pfam" id="PF12833">
    <property type="entry name" value="HTH_18"/>
    <property type="match status" value="1"/>
</dbReference>
<dbReference type="InterPro" id="IPR009057">
    <property type="entry name" value="Homeodomain-like_sf"/>
</dbReference>
<evidence type="ECO:0000256" key="3">
    <source>
        <dbReference type="ARBA" id="ARBA00023163"/>
    </source>
</evidence>
<dbReference type="EMBL" id="BQXY01000001">
    <property type="protein sequence ID" value="GKU23731.1"/>
    <property type="molecule type" value="Genomic_DNA"/>
</dbReference>
<evidence type="ECO:0000256" key="1">
    <source>
        <dbReference type="ARBA" id="ARBA00023015"/>
    </source>
</evidence>
<dbReference type="GO" id="GO:0043565">
    <property type="term" value="F:sequence-specific DNA binding"/>
    <property type="evidence" value="ECO:0007669"/>
    <property type="project" value="InterPro"/>
</dbReference>
<comment type="caution">
    <text evidence="5">The sequence shown here is derived from an EMBL/GenBank/DDBJ whole genome shotgun (WGS) entry which is preliminary data.</text>
</comment>
<evidence type="ECO:0000256" key="2">
    <source>
        <dbReference type="ARBA" id="ARBA00023125"/>
    </source>
</evidence>
<keyword evidence="1" id="KW-0805">Transcription regulation</keyword>
<dbReference type="AlphaFoldDB" id="A0A9W6D9B7"/>
<dbReference type="PANTHER" id="PTHR43280">
    <property type="entry name" value="ARAC-FAMILY TRANSCRIPTIONAL REGULATOR"/>
    <property type="match status" value="1"/>
</dbReference>
<keyword evidence="3" id="KW-0804">Transcription</keyword>
<sequence>MLYTNLNSNCFRKIDMCSKLAFNDNIAHPDRTLPFHDLVYVISGGFNVIVENELIESREGDIMFLPAHKHHYPNSNNLKNSSCYYIHFSCDIKDYVIFKKPDNIIESYYCIPSKLNLRDNHKSLYYFNELSLLCNMGNESNSKLASSILSRILSEIDLQFNITDHLQYNQLTKDIISILEENLQDKITIEDLSKSLNFAPRTLQKHFKTSTGKSIHDYYLELKLNNSKYFLISYPHMKLKEIAIMFGFYDEFHYSKAFKKLFNISPNNYRRQNV</sequence>
<evidence type="ECO:0000313" key="6">
    <source>
        <dbReference type="Proteomes" id="UP001057868"/>
    </source>
</evidence>
<name>A0A9W6D9B7_9CLOT</name>
<dbReference type="Gene3D" id="2.60.120.10">
    <property type="entry name" value="Jelly Rolls"/>
    <property type="match status" value="1"/>
</dbReference>
<feature type="domain" description="HTH araC/xylS-type" evidence="4">
    <location>
        <begin position="173"/>
        <end position="272"/>
    </location>
</feature>
<reference evidence="5" key="1">
    <citation type="journal article" date="2023" name="Int. J. Syst. Evol. Microbiol.">
        <title>&lt;i&gt;Clostridium folliculivorans&lt;/i&gt; sp. nov., isolated from soil samples of an organic paddy in Japan.</title>
        <authorList>
            <person name="Tazawa J."/>
            <person name="Kobayashi H."/>
            <person name="Tanizawa Y."/>
            <person name="Uchino A."/>
            <person name="Tanaka F."/>
            <person name="Urashima Y."/>
            <person name="Miura S."/>
            <person name="Sakamoto M."/>
            <person name="Ohkuma M."/>
            <person name="Tohno M."/>
        </authorList>
    </citation>
    <scope>NUCLEOTIDE SEQUENCE</scope>
    <source>
        <strain evidence="5">D1-1</strain>
    </source>
</reference>
<dbReference type="SUPFAM" id="SSF46689">
    <property type="entry name" value="Homeodomain-like"/>
    <property type="match status" value="2"/>
</dbReference>
<keyword evidence="2" id="KW-0238">DNA-binding</keyword>
<dbReference type="Gene3D" id="1.10.10.60">
    <property type="entry name" value="Homeodomain-like"/>
    <property type="match status" value="1"/>
</dbReference>
<evidence type="ECO:0000259" key="4">
    <source>
        <dbReference type="PROSITE" id="PS01124"/>
    </source>
</evidence>
<protein>
    <recommendedName>
        <fullName evidence="4">HTH araC/xylS-type domain-containing protein</fullName>
    </recommendedName>
</protein>
<accession>A0A9W6D9B7</accession>
<organism evidence="5 6">
    <name type="scientific">Clostridium folliculivorans</name>
    <dbReference type="NCBI Taxonomy" id="2886038"/>
    <lineage>
        <taxon>Bacteria</taxon>
        <taxon>Bacillati</taxon>
        <taxon>Bacillota</taxon>
        <taxon>Clostridia</taxon>
        <taxon>Eubacteriales</taxon>
        <taxon>Clostridiaceae</taxon>
        <taxon>Clostridium</taxon>
    </lineage>
</organism>
<proteinExistence type="predicted"/>